<feature type="transmembrane region" description="Helical" evidence="5">
    <location>
        <begin position="257"/>
        <end position="278"/>
    </location>
</feature>
<keyword evidence="2 5" id="KW-0812">Transmembrane</keyword>
<feature type="transmembrane region" description="Helical" evidence="5">
    <location>
        <begin position="198"/>
        <end position="219"/>
    </location>
</feature>
<dbReference type="Pfam" id="PF10292">
    <property type="entry name" value="7TM_GPCR_Srab"/>
    <property type="match status" value="1"/>
</dbReference>
<name>A0A016VNX7_9BILA</name>
<evidence type="ECO:0000256" key="3">
    <source>
        <dbReference type="ARBA" id="ARBA00022989"/>
    </source>
</evidence>
<evidence type="ECO:0000256" key="5">
    <source>
        <dbReference type="SAM" id="Phobius"/>
    </source>
</evidence>
<feature type="transmembrane region" description="Helical" evidence="5">
    <location>
        <begin position="67"/>
        <end position="85"/>
    </location>
</feature>
<evidence type="ECO:0000256" key="4">
    <source>
        <dbReference type="ARBA" id="ARBA00023136"/>
    </source>
</evidence>
<sequence>MVSTIALSLTPLMNDSLTWENCHEMDEIANSHLLRAVLISQTICSVIAVPLLILLFRWLLTKSLMHFNTKFILIFNIICALIHLLSRIHQHVSKLCDIFLPRTDGCQIIHDAKYCFFVRLPYNCALWACYTTTIMIALERCIATIFLRKYYGNQTVGPLLVAAQLLITSALLLFVYFPTSFSGVIVYYCLAMSSVQPMYTVIPLCLTMLIQTTALLVFVKLKVVNKEIRLKLRNAGDLCGRYQVEETLRSLNTLSPFFYSSYAFIFTYLALMCITMTVNHNFSSSLFLSLIEGTNWMPQLCLFLPLLLWQQNRNVTKKVKTELTSEIATTPERYQEELRKMWG</sequence>
<feature type="transmembrane region" description="Helical" evidence="5">
    <location>
        <begin position="38"/>
        <end position="60"/>
    </location>
</feature>
<dbReference type="InterPro" id="IPR019408">
    <property type="entry name" value="7TM_GPCR_serpentine_rcpt_Srab"/>
</dbReference>
<protein>
    <recommendedName>
        <fullName evidence="8">G-protein coupled receptors family 1 profile domain-containing protein</fullName>
    </recommendedName>
</protein>
<dbReference type="PANTHER" id="PTHR46561">
    <property type="entry name" value="SERPENTINE RECEPTOR, CLASS AB (CLASS A-LIKE)-RELATED"/>
    <property type="match status" value="1"/>
</dbReference>
<evidence type="ECO:0000313" key="7">
    <source>
        <dbReference type="Proteomes" id="UP000024635"/>
    </source>
</evidence>
<dbReference type="GO" id="GO:0016020">
    <property type="term" value="C:membrane"/>
    <property type="evidence" value="ECO:0007669"/>
    <property type="project" value="UniProtKB-SubCell"/>
</dbReference>
<feature type="transmembrane region" description="Helical" evidence="5">
    <location>
        <begin position="125"/>
        <end position="147"/>
    </location>
</feature>
<dbReference type="STRING" id="53326.A0A016VNX7"/>
<keyword evidence="4 5" id="KW-0472">Membrane</keyword>
<evidence type="ECO:0000256" key="2">
    <source>
        <dbReference type="ARBA" id="ARBA00022692"/>
    </source>
</evidence>
<feature type="transmembrane region" description="Helical" evidence="5">
    <location>
        <begin position="284"/>
        <end position="308"/>
    </location>
</feature>
<reference evidence="7" key="1">
    <citation type="journal article" date="2015" name="Nat. Genet.">
        <title>The genome and transcriptome of the zoonotic hookworm Ancylostoma ceylanicum identify infection-specific gene families.</title>
        <authorList>
            <person name="Schwarz E.M."/>
            <person name="Hu Y."/>
            <person name="Antoshechkin I."/>
            <person name="Miller M.M."/>
            <person name="Sternberg P.W."/>
            <person name="Aroian R.V."/>
        </authorList>
    </citation>
    <scope>NUCLEOTIDE SEQUENCE</scope>
    <source>
        <strain evidence="7">HY135</strain>
    </source>
</reference>
<keyword evidence="3 5" id="KW-1133">Transmembrane helix</keyword>
<dbReference type="AlphaFoldDB" id="A0A016VNX7"/>
<comment type="caution">
    <text evidence="6">The sequence shown here is derived from an EMBL/GenBank/DDBJ whole genome shotgun (WGS) entry which is preliminary data.</text>
</comment>
<evidence type="ECO:0008006" key="8">
    <source>
        <dbReference type="Google" id="ProtNLM"/>
    </source>
</evidence>
<organism evidence="6 7">
    <name type="scientific">Ancylostoma ceylanicum</name>
    <dbReference type="NCBI Taxonomy" id="53326"/>
    <lineage>
        <taxon>Eukaryota</taxon>
        <taxon>Metazoa</taxon>
        <taxon>Ecdysozoa</taxon>
        <taxon>Nematoda</taxon>
        <taxon>Chromadorea</taxon>
        <taxon>Rhabditida</taxon>
        <taxon>Rhabditina</taxon>
        <taxon>Rhabditomorpha</taxon>
        <taxon>Strongyloidea</taxon>
        <taxon>Ancylostomatidae</taxon>
        <taxon>Ancylostomatinae</taxon>
        <taxon>Ancylostoma</taxon>
    </lineage>
</organism>
<keyword evidence="7" id="KW-1185">Reference proteome</keyword>
<comment type="subcellular location">
    <subcellularLocation>
        <location evidence="1">Membrane</location>
        <topology evidence="1">Multi-pass membrane protein</topology>
    </subcellularLocation>
</comment>
<evidence type="ECO:0000313" key="6">
    <source>
        <dbReference type="EMBL" id="EYC29085.1"/>
    </source>
</evidence>
<dbReference type="EMBL" id="JARK01001342">
    <property type="protein sequence ID" value="EYC29085.1"/>
    <property type="molecule type" value="Genomic_DNA"/>
</dbReference>
<dbReference type="Proteomes" id="UP000024635">
    <property type="component" value="Unassembled WGS sequence"/>
</dbReference>
<gene>
    <name evidence="6" type="primary">Acey_s0006.g2778</name>
    <name evidence="6" type="ORF">Y032_0006g2778</name>
</gene>
<accession>A0A016VNX7</accession>
<feature type="transmembrane region" description="Helical" evidence="5">
    <location>
        <begin position="159"/>
        <end position="178"/>
    </location>
</feature>
<dbReference type="InterPro" id="IPR053286">
    <property type="entry name" value="Nematode_rcpt-like_srab"/>
</dbReference>
<dbReference type="PANTHER" id="PTHR46561:SF11">
    <property type="entry name" value="SERPENTINE RECEPTOR CLASS ALPHA_BETA-14"/>
    <property type="match status" value="1"/>
</dbReference>
<proteinExistence type="predicted"/>
<evidence type="ECO:0000256" key="1">
    <source>
        <dbReference type="ARBA" id="ARBA00004141"/>
    </source>
</evidence>
<dbReference type="OrthoDB" id="5794855at2759"/>